<dbReference type="AlphaFoldDB" id="A0A6G6Y328"/>
<dbReference type="RefSeq" id="WP_165325977.1">
    <property type="nucleotide sequence ID" value="NZ_CP049109.1"/>
</dbReference>
<name>A0A6G6Y328_9SPHN</name>
<keyword evidence="1" id="KW-1133">Transmembrane helix</keyword>
<sequence>MTTTGFPLLLVIAILVTAVTGIWLLLNARSVAALFRGVPDIEPGPGRKRAPRGTTIVMLILFNIGWISAVAIEWTAWNGAANAVTQAQPYMD</sequence>
<reference evidence="2 3" key="1">
    <citation type="submission" date="2020-02" db="EMBL/GenBank/DDBJ databases">
        <authorList>
            <person name="Zheng R.K."/>
            <person name="Sun C.M."/>
        </authorList>
    </citation>
    <scope>NUCLEOTIDE SEQUENCE [LARGE SCALE GENOMIC DNA]</scope>
    <source>
        <strain evidence="3">zrk23</strain>
    </source>
</reference>
<dbReference type="EMBL" id="CP049109">
    <property type="protein sequence ID" value="QIG78976.1"/>
    <property type="molecule type" value="Genomic_DNA"/>
</dbReference>
<feature type="transmembrane region" description="Helical" evidence="1">
    <location>
        <begin position="6"/>
        <end position="26"/>
    </location>
</feature>
<organism evidence="2 3">
    <name type="scientific">Stakelama tenebrarum</name>
    <dbReference type="NCBI Taxonomy" id="2711215"/>
    <lineage>
        <taxon>Bacteria</taxon>
        <taxon>Pseudomonadati</taxon>
        <taxon>Pseudomonadota</taxon>
        <taxon>Alphaproteobacteria</taxon>
        <taxon>Sphingomonadales</taxon>
        <taxon>Sphingomonadaceae</taxon>
        <taxon>Stakelama</taxon>
    </lineage>
</organism>
<gene>
    <name evidence="2" type="ORF">G5C33_03695</name>
</gene>
<keyword evidence="1" id="KW-0812">Transmembrane</keyword>
<keyword evidence="3" id="KW-1185">Reference proteome</keyword>
<evidence type="ECO:0000313" key="2">
    <source>
        <dbReference type="EMBL" id="QIG78976.1"/>
    </source>
</evidence>
<evidence type="ECO:0000313" key="3">
    <source>
        <dbReference type="Proteomes" id="UP000501568"/>
    </source>
</evidence>
<keyword evidence="1" id="KW-0472">Membrane</keyword>
<dbReference type="KEGG" id="spzr:G5C33_03695"/>
<feature type="transmembrane region" description="Helical" evidence="1">
    <location>
        <begin position="56"/>
        <end position="77"/>
    </location>
</feature>
<proteinExistence type="predicted"/>
<evidence type="ECO:0000256" key="1">
    <source>
        <dbReference type="SAM" id="Phobius"/>
    </source>
</evidence>
<dbReference type="Proteomes" id="UP000501568">
    <property type="component" value="Chromosome"/>
</dbReference>
<accession>A0A6G6Y328</accession>
<protein>
    <submittedName>
        <fullName evidence="2">Uncharacterized protein</fullName>
    </submittedName>
</protein>